<dbReference type="EMBL" id="JBFMKM010000012">
    <property type="protein sequence ID" value="KAL1302251.1"/>
    <property type="molecule type" value="Genomic_DNA"/>
</dbReference>
<evidence type="ECO:0000256" key="2">
    <source>
        <dbReference type="SAM" id="MobiDB-lite"/>
    </source>
</evidence>
<dbReference type="PANTHER" id="PTHR22767:SF3">
    <property type="entry name" value="N-ALPHA-ACETYLTRANSFERASE 25, NATB AUXILIARY SUBUNIT"/>
    <property type="match status" value="1"/>
</dbReference>
<feature type="region of interest" description="Disordered" evidence="2">
    <location>
        <begin position="818"/>
        <end position="837"/>
    </location>
</feature>
<name>A0ABR3P854_9PEZI</name>
<accession>A0ABR3P854</accession>
<reference evidence="3 4" key="1">
    <citation type="submission" date="2024-07" db="EMBL/GenBank/DDBJ databases">
        <title>Draft sequence of the Neodothiora populina.</title>
        <authorList>
            <person name="Drown D.D."/>
            <person name="Schuette U.S."/>
            <person name="Buechlein A.B."/>
            <person name="Rusch D.R."/>
            <person name="Winton L.W."/>
            <person name="Adams G.A."/>
        </authorList>
    </citation>
    <scope>NUCLEOTIDE SEQUENCE [LARGE SCALE GENOMIC DNA]</scope>
    <source>
        <strain evidence="3 4">CPC 39397</strain>
    </source>
</reference>
<dbReference type="SUPFAM" id="SSF48452">
    <property type="entry name" value="TPR-like"/>
    <property type="match status" value="1"/>
</dbReference>
<dbReference type="RefSeq" id="XP_069198527.1">
    <property type="nucleotide sequence ID" value="XM_069342022.1"/>
</dbReference>
<evidence type="ECO:0000313" key="3">
    <source>
        <dbReference type="EMBL" id="KAL1302251.1"/>
    </source>
</evidence>
<sequence>MASIELLDFLQSGRYKIGLDRCNKSLKKSPSDARLLYFKASFLIGLGQPDEANKILDQLAQKSPPITDLNLLKNLDELATSVSSDVYPRPLSNGPRAAKLWTNATGFAGKKAAMSISHQRFLSAVIEQRWSDAGTALVALKKGDPNNRGWKLAHIAVQQMLAEAEADSRVADMNRMLAFRIMKQTSIDTAGDLRFLTQLYLRQGQAGEVLDCFTSLKDKDTAVSKQAFADWQFARQRIEICITEGRWDELRDLCSSLLGTDQPDSTNGDSKKEDLIVKDDWKVWSGLVHACDKLGELSKCLEYKPESAAAWKEKRQRMIVTLWVTLLLAQKSTKDGDVNGTSYMQTVQVAKEYFTAWQGHPFCYDDIKDTVARLPLTAQVEVQKHMADSPLKLSKIDPAGETDIDFKKRAECLTAEINALKFDYLLEVGVKADGKPEKIRDFACKAIRLVEVCHRNKLSTADATYLAAAALIRLYEAEQDVTYLFQAAYLLESGPAPEDAHPGRVMLVYLESEIGLHSLAMQQYKTLRVREIQYETMAHMFLSRVSISHPFAFEQKRQESIDPTRIIDEGLDVFLSSDQKLANAQMKLFEQGKCDLIFELQDLRNTLAHSLTRRMMILEQARISRLTDDVQEPRVYEVRPRVLDHWTKDLKDSRDYAETFNYDSVTKDSYPERRLQAGGKIPNSVWLKTAILAEDVWSLLSNRDTVCTAPSTPITDSEATSGAAELTTMESALIAPWNALLLATQALFPSVETAPKDAAANLQSRVESLQTTLTTLPLSSLTAYKPHPGLPPTTAHLQSHFLLVDLLRSCALFISTGTKKRSPTNNTSTHHQLPLPPKSLPALKSTIKSAHSALLASAAAAKKCIDAQDIVQALRNNGSVGDVLCESESLDKGLRAFAERAEASAREGWEGVARVRLGLN</sequence>
<dbReference type="Gene3D" id="1.25.40.10">
    <property type="entry name" value="Tetratricopeptide repeat domain"/>
    <property type="match status" value="1"/>
</dbReference>
<dbReference type="Proteomes" id="UP001562354">
    <property type="component" value="Unassembled WGS sequence"/>
</dbReference>
<comment type="caution">
    <text evidence="3">The sequence shown here is derived from an EMBL/GenBank/DDBJ whole genome shotgun (WGS) entry which is preliminary data.</text>
</comment>
<dbReference type="InterPro" id="IPR011990">
    <property type="entry name" value="TPR-like_helical_dom_sf"/>
</dbReference>
<dbReference type="GeneID" id="95976375"/>
<dbReference type="Pfam" id="PF09797">
    <property type="entry name" value="NatB_MDM20"/>
    <property type="match status" value="1"/>
</dbReference>
<evidence type="ECO:0000313" key="4">
    <source>
        <dbReference type="Proteomes" id="UP001562354"/>
    </source>
</evidence>
<organism evidence="3 4">
    <name type="scientific">Neodothiora populina</name>
    <dbReference type="NCBI Taxonomy" id="2781224"/>
    <lineage>
        <taxon>Eukaryota</taxon>
        <taxon>Fungi</taxon>
        <taxon>Dikarya</taxon>
        <taxon>Ascomycota</taxon>
        <taxon>Pezizomycotina</taxon>
        <taxon>Dothideomycetes</taxon>
        <taxon>Dothideomycetidae</taxon>
        <taxon>Dothideales</taxon>
        <taxon>Dothioraceae</taxon>
        <taxon>Neodothiora</taxon>
    </lineage>
</organism>
<dbReference type="InterPro" id="IPR019183">
    <property type="entry name" value="NAA25_NatB_aux_su"/>
</dbReference>
<protein>
    <submittedName>
        <fullName evidence="3">Uncharacterized protein</fullName>
    </submittedName>
</protein>
<keyword evidence="4" id="KW-1185">Reference proteome</keyword>
<proteinExistence type="inferred from homology"/>
<gene>
    <name evidence="3" type="ORF">AAFC00_002673</name>
</gene>
<comment type="similarity">
    <text evidence="1">Belongs to the MDM20/NAA25 family.</text>
</comment>
<dbReference type="PANTHER" id="PTHR22767">
    <property type="entry name" value="N-TERMINAL ACETYLTRANSFERASE-RELATED"/>
    <property type="match status" value="1"/>
</dbReference>
<evidence type="ECO:0000256" key="1">
    <source>
        <dbReference type="ARBA" id="ARBA00006298"/>
    </source>
</evidence>